<dbReference type="EMBL" id="BARS01011649">
    <property type="protein sequence ID" value="GAF92230.1"/>
    <property type="molecule type" value="Genomic_DNA"/>
</dbReference>
<feature type="domain" description="ACT" evidence="1">
    <location>
        <begin position="27"/>
        <end position="99"/>
    </location>
</feature>
<reference evidence="2" key="1">
    <citation type="journal article" date="2014" name="Front. Microbiol.">
        <title>High frequency of phylogenetically diverse reductive dehalogenase-homologous genes in deep subseafloor sedimentary metagenomes.</title>
        <authorList>
            <person name="Kawai M."/>
            <person name="Futagami T."/>
            <person name="Toyoda A."/>
            <person name="Takaki Y."/>
            <person name="Nishi S."/>
            <person name="Hori S."/>
            <person name="Arai W."/>
            <person name="Tsubouchi T."/>
            <person name="Morono Y."/>
            <person name="Uchiyama I."/>
            <person name="Ito T."/>
            <person name="Fujiyama A."/>
            <person name="Inagaki F."/>
            <person name="Takami H."/>
        </authorList>
    </citation>
    <scope>NUCLEOTIDE SEQUENCE</scope>
    <source>
        <strain evidence="2">Expedition CK06-06</strain>
    </source>
</reference>
<gene>
    <name evidence="2" type="ORF">S01H1_21107</name>
</gene>
<comment type="caution">
    <text evidence="2">The sequence shown here is derived from an EMBL/GenBank/DDBJ whole genome shotgun (WGS) entry which is preliminary data.</text>
</comment>
<dbReference type="AlphaFoldDB" id="X0UUT2"/>
<dbReference type="Gene3D" id="3.30.70.260">
    <property type="match status" value="1"/>
</dbReference>
<evidence type="ECO:0000259" key="1">
    <source>
        <dbReference type="PROSITE" id="PS51671"/>
    </source>
</evidence>
<dbReference type="PROSITE" id="PS51671">
    <property type="entry name" value="ACT"/>
    <property type="match status" value="1"/>
</dbReference>
<organism evidence="2">
    <name type="scientific">marine sediment metagenome</name>
    <dbReference type="NCBI Taxonomy" id="412755"/>
    <lineage>
        <taxon>unclassified sequences</taxon>
        <taxon>metagenomes</taxon>
        <taxon>ecological metagenomes</taxon>
    </lineage>
</organism>
<name>X0UUT2_9ZZZZ</name>
<protein>
    <recommendedName>
        <fullName evidence="1">ACT domain-containing protein</fullName>
    </recommendedName>
</protein>
<dbReference type="CDD" id="cd04902">
    <property type="entry name" value="ACT_3PGDH-xct"/>
    <property type="match status" value="1"/>
</dbReference>
<feature type="non-terminal residue" evidence="2">
    <location>
        <position position="1"/>
    </location>
</feature>
<dbReference type="SUPFAM" id="SSF55021">
    <property type="entry name" value="ACT-like"/>
    <property type="match status" value="1"/>
</dbReference>
<dbReference type="InterPro" id="IPR002912">
    <property type="entry name" value="ACT_dom"/>
</dbReference>
<accession>X0UUT2</accession>
<sequence>TTLAHDGPHVVLVNDYWVDIPPSEGYLLVCENEDRPGMIGVVGTILGNFGVNISFMNVGRHERRGSALMVLALDEALTGEQLKKVKETPGIFSARLVRL</sequence>
<proteinExistence type="predicted"/>
<dbReference type="InterPro" id="IPR045865">
    <property type="entry name" value="ACT-like_dom_sf"/>
</dbReference>
<dbReference type="FunFam" id="3.30.70.260:FF:000008">
    <property type="entry name" value="D-3-phosphoglycerate dehydrogenase, chloroplastic"/>
    <property type="match status" value="1"/>
</dbReference>
<evidence type="ECO:0000313" key="2">
    <source>
        <dbReference type="EMBL" id="GAF92230.1"/>
    </source>
</evidence>
<dbReference type="Pfam" id="PF01842">
    <property type="entry name" value="ACT"/>
    <property type="match status" value="1"/>
</dbReference>